<comment type="caution">
    <text evidence="1">The sequence shown here is derived from an EMBL/GenBank/DDBJ whole genome shotgun (WGS) entry which is preliminary data.</text>
</comment>
<dbReference type="EMBL" id="JABWAD010000010">
    <property type="protein sequence ID" value="KAF6071937.1"/>
    <property type="molecule type" value="Genomic_DNA"/>
</dbReference>
<dbReference type="AlphaFoldDB" id="A0A8H6F6X9"/>
<proteinExistence type="predicted"/>
<evidence type="ECO:0000313" key="2">
    <source>
        <dbReference type="Proteomes" id="UP000536275"/>
    </source>
</evidence>
<evidence type="ECO:0000313" key="1">
    <source>
        <dbReference type="EMBL" id="KAF6071937.1"/>
    </source>
</evidence>
<accession>A0A8H6F6X9</accession>
<sequence length="107" mass="12264">MPHLRGTFEGRRFAVVAREHRKTGIYVLICFSDGTSTTVPESALVNTIIMSRGAFEGKKFLVIDRQRVKRLWYITVQFETGEIDILDEKDVEYDEDAPLKAKSKAKK</sequence>
<dbReference type="Proteomes" id="UP000536275">
    <property type="component" value="Unassembled WGS sequence"/>
</dbReference>
<reference evidence="1 2" key="1">
    <citation type="submission" date="2020-03" db="EMBL/GenBank/DDBJ databases">
        <title>FDA dAtabase for Regulatory Grade micrObial Sequences (FDA-ARGOS): Supporting development and validation of Infectious Disease Dx tests.</title>
        <authorList>
            <person name="Campos J."/>
            <person name="Goldberg B."/>
            <person name="Tallon L."/>
            <person name="Sadzewicz L."/>
            <person name="Vavikolanu K."/>
            <person name="Mehta A."/>
            <person name="Aluvathingal J."/>
            <person name="Nadendla S."/>
            <person name="Nandy P."/>
            <person name="Geyer C."/>
            <person name="Yan Y."/>
            <person name="Sichtig H."/>
        </authorList>
    </citation>
    <scope>NUCLEOTIDE SEQUENCE [LARGE SCALE GENOMIC DNA]</scope>
    <source>
        <strain evidence="1 2">FDAARGOS_656</strain>
    </source>
</reference>
<organism evidence="1 2">
    <name type="scientific">Candida albicans</name>
    <name type="common">Yeast</name>
    <dbReference type="NCBI Taxonomy" id="5476"/>
    <lineage>
        <taxon>Eukaryota</taxon>
        <taxon>Fungi</taxon>
        <taxon>Dikarya</taxon>
        <taxon>Ascomycota</taxon>
        <taxon>Saccharomycotina</taxon>
        <taxon>Pichiomycetes</taxon>
        <taxon>Debaryomycetaceae</taxon>
        <taxon>Candida/Lodderomyces clade</taxon>
        <taxon>Candida</taxon>
    </lineage>
</organism>
<name>A0A8H6F6X9_CANAX</name>
<protein>
    <submittedName>
        <fullName evidence="1">Uncharacterized protein</fullName>
    </submittedName>
</protein>
<gene>
    <name evidence="1" type="ORF">FOB64_000892</name>
</gene>